<protein>
    <submittedName>
        <fullName evidence="2">Uncharacterized protein</fullName>
    </submittedName>
</protein>
<evidence type="ECO:0000313" key="3">
    <source>
        <dbReference type="Proteomes" id="UP000317494"/>
    </source>
</evidence>
<gene>
    <name evidence="2" type="ORF">SeMB42_g07320</name>
</gene>
<comment type="caution">
    <text evidence="2">The sequence shown here is derived from an EMBL/GenBank/DDBJ whole genome shotgun (WGS) entry which is preliminary data.</text>
</comment>
<dbReference type="Proteomes" id="UP000317494">
    <property type="component" value="Unassembled WGS sequence"/>
</dbReference>
<evidence type="ECO:0000256" key="1">
    <source>
        <dbReference type="SAM" id="MobiDB-lite"/>
    </source>
</evidence>
<proteinExistence type="predicted"/>
<organism evidence="2 3">
    <name type="scientific">Synchytrium endobioticum</name>
    <dbReference type="NCBI Taxonomy" id="286115"/>
    <lineage>
        <taxon>Eukaryota</taxon>
        <taxon>Fungi</taxon>
        <taxon>Fungi incertae sedis</taxon>
        <taxon>Chytridiomycota</taxon>
        <taxon>Chytridiomycota incertae sedis</taxon>
        <taxon>Chytridiomycetes</taxon>
        <taxon>Synchytriales</taxon>
        <taxon>Synchytriaceae</taxon>
        <taxon>Synchytrium</taxon>
    </lineage>
</organism>
<accession>A0A507C4M0</accession>
<feature type="region of interest" description="Disordered" evidence="1">
    <location>
        <begin position="132"/>
        <end position="171"/>
    </location>
</feature>
<reference evidence="2 3" key="1">
    <citation type="journal article" date="2019" name="Sci. Rep.">
        <title>Comparative genomics of chytrid fungi reveal insights into the obligate biotrophic and pathogenic lifestyle of Synchytrium endobioticum.</title>
        <authorList>
            <person name="van de Vossenberg B.T.L.H."/>
            <person name="Warris S."/>
            <person name="Nguyen H.D.T."/>
            <person name="van Gent-Pelzer M.P.E."/>
            <person name="Joly D.L."/>
            <person name="van de Geest H.C."/>
            <person name="Bonants P.J.M."/>
            <person name="Smith D.S."/>
            <person name="Levesque C.A."/>
            <person name="van der Lee T.A.J."/>
        </authorList>
    </citation>
    <scope>NUCLEOTIDE SEQUENCE [LARGE SCALE GENOMIC DNA]</scope>
    <source>
        <strain evidence="2 3">MB42</strain>
    </source>
</reference>
<dbReference type="VEuPathDB" id="FungiDB:SeMB42_g07320"/>
<dbReference type="EMBL" id="QEAN01000500">
    <property type="protein sequence ID" value="TPX34431.1"/>
    <property type="molecule type" value="Genomic_DNA"/>
</dbReference>
<feature type="region of interest" description="Disordered" evidence="1">
    <location>
        <begin position="44"/>
        <end position="95"/>
    </location>
</feature>
<evidence type="ECO:0000313" key="2">
    <source>
        <dbReference type="EMBL" id="TPX34431.1"/>
    </source>
</evidence>
<keyword evidence="3" id="KW-1185">Reference proteome</keyword>
<feature type="compositionally biased region" description="Basic and acidic residues" evidence="1">
    <location>
        <begin position="44"/>
        <end position="58"/>
    </location>
</feature>
<name>A0A507C4M0_9FUNG</name>
<sequence>MCKSERERLTILYFITDIIHMRLNRWQARQETAGPKLLAQIREEAKRKEQAEDADRHRQATTRDGYRQGSSGASGMCGRTCGGLPSTTNGWTPARRGVKLPSARCSIPEQRSIPQAANFQFLRTAKGWKIARRGSEPAAPRAVNDVSPPAADVNSRVAPVAKLTTSSATTP</sequence>
<dbReference type="AlphaFoldDB" id="A0A507C4M0"/>